<dbReference type="Gene3D" id="6.10.250.860">
    <property type="match status" value="1"/>
</dbReference>
<dbReference type="InterPro" id="IPR012501">
    <property type="entry name" value="Vps54_C"/>
</dbReference>
<evidence type="ECO:0000313" key="9">
    <source>
        <dbReference type="Proteomes" id="UP000288716"/>
    </source>
</evidence>
<dbReference type="Pfam" id="PF07928">
    <property type="entry name" value="Vps54"/>
    <property type="match status" value="1"/>
</dbReference>
<dbReference type="GO" id="GO:0019905">
    <property type="term" value="F:syntaxin binding"/>
    <property type="evidence" value="ECO:0007669"/>
    <property type="project" value="TreeGrafter"/>
</dbReference>
<dbReference type="GO" id="GO:0042147">
    <property type="term" value="P:retrograde transport, endosome to Golgi"/>
    <property type="evidence" value="ECO:0007669"/>
    <property type="project" value="InterPro"/>
</dbReference>
<keyword evidence="5" id="KW-0333">Golgi apparatus</keyword>
<dbReference type="VEuPathDB" id="VectorBase:LDEU002008"/>
<proteinExistence type="inferred from homology"/>
<dbReference type="InterPro" id="IPR039745">
    <property type="entry name" value="Vps54"/>
</dbReference>
<protein>
    <submittedName>
        <fullName evidence="8">Vacuolar protein sorting-associated protein 54-like protein</fullName>
    </submittedName>
</protein>
<dbReference type="PANTHER" id="PTHR12965">
    <property type="entry name" value="VACUOLAR PROTEIN SORTING 54"/>
    <property type="match status" value="1"/>
</dbReference>
<gene>
    <name evidence="8" type="ORF">B4U80_03978</name>
</gene>
<evidence type="ECO:0000259" key="7">
    <source>
        <dbReference type="Pfam" id="PF07928"/>
    </source>
</evidence>
<comment type="caution">
    <text evidence="8">The sequence shown here is derived from an EMBL/GenBank/DDBJ whole genome shotgun (WGS) entry which is preliminary data.</text>
</comment>
<evidence type="ECO:0000313" key="8">
    <source>
        <dbReference type="EMBL" id="RWS30031.1"/>
    </source>
</evidence>
<dbReference type="GO" id="GO:0000938">
    <property type="term" value="C:GARP complex"/>
    <property type="evidence" value="ECO:0007669"/>
    <property type="project" value="InterPro"/>
</dbReference>
<dbReference type="GO" id="GO:0005829">
    <property type="term" value="C:cytosol"/>
    <property type="evidence" value="ECO:0007669"/>
    <property type="project" value="GOC"/>
</dbReference>
<comment type="similarity">
    <text evidence="2">Belongs to the VPS54 family.</text>
</comment>
<feature type="domain" description="Vacuolar protein sorting-associated protein 54 C-terminal" evidence="7">
    <location>
        <begin position="204"/>
        <end position="334"/>
    </location>
</feature>
<evidence type="ECO:0000256" key="5">
    <source>
        <dbReference type="ARBA" id="ARBA00023034"/>
    </source>
</evidence>
<dbReference type="Proteomes" id="UP000288716">
    <property type="component" value="Unassembled WGS sequence"/>
</dbReference>
<comment type="subcellular location">
    <subcellularLocation>
        <location evidence="1">Golgi apparatus</location>
        <location evidence="1">trans-Golgi network</location>
    </subcellularLocation>
</comment>
<dbReference type="STRING" id="299467.A0A443SR66"/>
<keyword evidence="4" id="KW-0653">Protein transport</keyword>
<evidence type="ECO:0000256" key="1">
    <source>
        <dbReference type="ARBA" id="ARBA00004601"/>
    </source>
</evidence>
<sequence>MLSEIFDNLVVLLKRIEAVYSVMTRTVYEASGDSHLESNPDCPKNNQIVVRIVSDTDFIKLRPSMNKCLSDIYDNRDSRYASLVESRAQEGSFDKISSADFVELAKTIENFTSKCEQICGRSSPNLKLVLQTQANKFATRFHDERRKKLNSLLDIEHWKSLDNVPIETQEIVDQIVNKECNFFSFERQNKNSSKGKSYVEAKSQRFVVVNSLTALLTMILEYCQCAHEIQALSPDLLTRLLDLLKQFNKRVAHLVLGAGACEVAGLKTITARNLIVSLSCLRLTLLFIPRIKKQFQQCLPEKQRSMVKHFDEISEQYTQHVNKIPEKLIAVVKDLMTKNISKWEAKPPVPSSHFMAISQHLKRLHENIKDALSVSDLTDLFFKIHLVFKEVLRQRLTALEIVNDNGPQHG</sequence>
<organism evidence="8 9">
    <name type="scientific">Leptotrombidium deliense</name>
    <dbReference type="NCBI Taxonomy" id="299467"/>
    <lineage>
        <taxon>Eukaryota</taxon>
        <taxon>Metazoa</taxon>
        <taxon>Ecdysozoa</taxon>
        <taxon>Arthropoda</taxon>
        <taxon>Chelicerata</taxon>
        <taxon>Arachnida</taxon>
        <taxon>Acari</taxon>
        <taxon>Acariformes</taxon>
        <taxon>Trombidiformes</taxon>
        <taxon>Prostigmata</taxon>
        <taxon>Anystina</taxon>
        <taxon>Parasitengona</taxon>
        <taxon>Trombiculoidea</taxon>
        <taxon>Trombiculidae</taxon>
        <taxon>Leptotrombidium</taxon>
    </lineage>
</organism>
<keyword evidence="6" id="KW-0175">Coiled coil</keyword>
<dbReference type="GO" id="GO:0015031">
    <property type="term" value="P:protein transport"/>
    <property type="evidence" value="ECO:0007669"/>
    <property type="project" value="UniProtKB-KW"/>
</dbReference>
<reference evidence="8 9" key="1">
    <citation type="journal article" date="2018" name="Gigascience">
        <title>Genomes of trombidid mites reveal novel predicted allergens and laterally-transferred genes associated with secondary metabolism.</title>
        <authorList>
            <person name="Dong X."/>
            <person name="Chaisiri K."/>
            <person name="Xia D."/>
            <person name="Armstrong S.D."/>
            <person name="Fang Y."/>
            <person name="Donnelly M.J."/>
            <person name="Kadowaki T."/>
            <person name="McGarry J.W."/>
            <person name="Darby A.C."/>
            <person name="Makepeace B.L."/>
        </authorList>
    </citation>
    <scope>NUCLEOTIDE SEQUENCE [LARGE SCALE GENOMIC DNA]</scope>
    <source>
        <strain evidence="8">UoL-UT</strain>
    </source>
</reference>
<evidence type="ECO:0000256" key="6">
    <source>
        <dbReference type="ARBA" id="ARBA00023054"/>
    </source>
</evidence>
<accession>A0A443SR66</accession>
<evidence type="ECO:0000256" key="2">
    <source>
        <dbReference type="ARBA" id="ARBA00009150"/>
    </source>
</evidence>
<dbReference type="GO" id="GO:0006896">
    <property type="term" value="P:Golgi to vacuole transport"/>
    <property type="evidence" value="ECO:0007669"/>
    <property type="project" value="TreeGrafter"/>
</dbReference>
<dbReference type="PANTHER" id="PTHR12965:SF0">
    <property type="entry name" value="VACUOLAR PROTEIN SORTING-ASSOCIATED PROTEIN 54"/>
    <property type="match status" value="1"/>
</dbReference>
<dbReference type="EMBL" id="NCKV01000670">
    <property type="protein sequence ID" value="RWS30031.1"/>
    <property type="molecule type" value="Genomic_DNA"/>
</dbReference>
<evidence type="ECO:0000256" key="3">
    <source>
        <dbReference type="ARBA" id="ARBA00022448"/>
    </source>
</evidence>
<keyword evidence="3" id="KW-0813">Transport</keyword>
<name>A0A443SR66_9ACAR</name>
<keyword evidence="9" id="KW-1185">Reference proteome</keyword>
<dbReference type="AlphaFoldDB" id="A0A443SR66"/>
<dbReference type="Gene3D" id="1.20.1280.130">
    <property type="match status" value="1"/>
</dbReference>
<dbReference type="OrthoDB" id="10259024at2759"/>
<evidence type="ECO:0000256" key="4">
    <source>
        <dbReference type="ARBA" id="ARBA00022927"/>
    </source>
</evidence>